<protein>
    <submittedName>
        <fullName evidence="2">Uncharacterized protein</fullName>
    </submittedName>
</protein>
<name>A0A4Y8IHB6_9BACI</name>
<reference evidence="2 3" key="1">
    <citation type="submission" date="2019-03" db="EMBL/GenBank/DDBJ databases">
        <authorList>
            <person name="He R.-H."/>
        </authorList>
    </citation>
    <scope>NUCLEOTIDE SEQUENCE [LARGE SCALE GENOMIC DNA]</scope>
    <source>
        <strain evidence="3">SH 714</strain>
    </source>
</reference>
<keyword evidence="3" id="KW-1185">Reference proteome</keyword>
<accession>A0A4Y8IHB6</accession>
<evidence type="ECO:0000313" key="3">
    <source>
        <dbReference type="Proteomes" id="UP000297975"/>
    </source>
</evidence>
<evidence type="ECO:0000256" key="1">
    <source>
        <dbReference type="SAM" id="Phobius"/>
    </source>
</evidence>
<comment type="caution">
    <text evidence="2">The sequence shown here is derived from an EMBL/GenBank/DDBJ whole genome shotgun (WGS) entry which is preliminary data.</text>
</comment>
<organism evidence="2 3">
    <name type="scientific">Filobacillus milosensis</name>
    <dbReference type="NCBI Taxonomy" id="94137"/>
    <lineage>
        <taxon>Bacteria</taxon>
        <taxon>Bacillati</taxon>
        <taxon>Bacillota</taxon>
        <taxon>Bacilli</taxon>
        <taxon>Bacillales</taxon>
        <taxon>Bacillaceae</taxon>
        <taxon>Filobacillus</taxon>
    </lineage>
</organism>
<feature type="transmembrane region" description="Helical" evidence="1">
    <location>
        <begin position="60"/>
        <end position="77"/>
    </location>
</feature>
<dbReference type="Proteomes" id="UP000297975">
    <property type="component" value="Unassembled WGS sequence"/>
</dbReference>
<evidence type="ECO:0000313" key="2">
    <source>
        <dbReference type="EMBL" id="TFB12983.1"/>
    </source>
</evidence>
<keyword evidence="1" id="KW-0812">Transmembrane</keyword>
<keyword evidence="1" id="KW-1133">Transmembrane helix</keyword>
<gene>
    <name evidence="2" type="ORF">E3U55_16810</name>
</gene>
<keyword evidence="1" id="KW-0472">Membrane</keyword>
<dbReference type="EMBL" id="SOPW01000033">
    <property type="protein sequence ID" value="TFB12983.1"/>
    <property type="molecule type" value="Genomic_DNA"/>
</dbReference>
<feature type="transmembrane region" description="Helical" evidence="1">
    <location>
        <begin position="97"/>
        <end position="117"/>
    </location>
</feature>
<dbReference type="AlphaFoldDB" id="A0A4Y8IHB6"/>
<sequence length="150" mass="17472">MAEELKKELRKNVYRGDTLYKKVIYYIFILVGMVGLLYLMNDTFWVVNRHLNNVDNLYLVLFKMSLWGYLFGVLIEWKGFKNILIGNIRVNWLKAPAILLIIIGFIPIIKWVVWFGVGTPFYIEMLGLPEINVDINILSGTLSVRALSRD</sequence>
<feature type="transmembrane region" description="Helical" evidence="1">
    <location>
        <begin position="23"/>
        <end position="40"/>
    </location>
</feature>
<proteinExistence type="predicted"/>